<proteinExistence type="predicted"/>
<feature type="compositionally biased region" description="Low complexity" evidence="1">
    <location>
        <begin position="164"/>
        <end position="176"/>
    </location>
</feature>
<dbReference type="RefSeq" id="WP_006655739.1">
    <property type="nucleotide sequence ID" value="NZ_CM000776.2"/>
</dbReference>
<dbReference type="InterPro" id="IPR021973">
    <property type="entry name" value="SprA-related"/>
</dbReference>
<dbReference type="Pfam" id="PF12118">
    <property type="entry name" value="SprA-related"/>
    <property type="match status" value="1"/>
</dbReference>
<dbReference type="eggNOG" id="COG3064">
    <property type="taxonomic scope" value="Bacteria"/>
</dbReference>
<dbReference type="OrthoDB" id="9812722at2"/>
<dbReference type="EMBL" id="CM000776">
    <property type="protein sequence ID" value="EES89749.1"/>
    <property type="molecule type" value="Genomic_DNA"/>
</dbReference>
<dbReference type="HOGENOM" id="CLU_094918_0_0_7"/>
<gene>
    <name evidence="2" type="ORF">HCAN_1036</name>
</gene>
<evidence type="ECO:0000256" key="1">
    <source>
        <dbReference type="SAM" id="MobiDB-lite"/>
    </source>
</evidence>
<sequence>MQIGNFSFYSQDNFNAWKEKTHISQDLETNSFSQDDSSIQTTEDNQEKQEEDKNTQIVNGKELETDEVQYVRELESIDRNVKAHEAAHIAAGAGVVSGGASYGYTRGPDGKMYATSGEVPISMKKGKTPEETIQNARQIVAAAMAPADPSPQDYKVAASAMQMESQARTEQAQEQAQKNEETFKKQEEQEQQDQEKPFFDDSKRQYALQTYTQNQTSYQPKIEIAG</sequence>
<evidence type="ECO:0000313" key="2">
    <source>
        <dbReference type="EMBL" id="EES89749.1"/>
    </source>
</evidence>
<evidence type="ECO:0000313" key="3">
    <source>
        <dbReference type="Proteomes" id="UP000007032"/>
    </source>
</evidence>
<accession>C5ZX81</accession>
<dbReference type="AlphaFoldDB" id="C5ZX81"/>
<dbReference type="STRING" id="537970.HCAN_1036"/>
<feature type="region of interest" description="Disordered" evidence="1">
    <location>
        <begin position="160"/>
        <end position="226"/>
    </location>
</feature>
<name>C5ZX81_9HELI</name>
<keyword evidence="3" id="KW-1185">Reference proteome</keyword>
<dbReference type="Proteomes" id="UP000007032">
    <property type="component" value="Chromosome"/>
</dbReference>
<feature type="compositionally biased region" description="Basic and acidic residues" evidence="1">
    <location>
        <begin position="177"/>
        <end position="204"/>
    </location>
</feature>
<reference evidence="2 3" key="1">
    <citation type="journal article" date="2009" name="J. Bacteriol.">
        <title>Genome sequence of the emerging pathogen Helicobacter canadensis.</title>
        <authorList>
            <person name="Loman N.J."/>
            <person name="Snyder L.A."/>
            <person name="Linton J.D."/>
            <person name="Langdon R."/>
            <person name="Lawson A.J."/>
            <person name="Weinstock G.M."/>
            <person name="Wren B.W."/>
            <person name="Pallen M.J."/>
        </authorList>
    </citation>
    <scope>NUCLEOTIDE SEQUENCE [LARGE SCALE GENOMIC DNA]</scope>
    <source>
        <strain evidence="2 3">MIT 98-5491</strain>
    </source>
</reference>
<feature type="compositionally biased region" description="Polar residues" evidence="1">
    <location>
        <begin position="26"/>
        <end position="43"/>
    </location>
</feature>
<evidence type="ECO:0008006" key="4">
    <source>
        <dbReference type="Google" id="ProtNLM"/>
    </source>
</evidence>
<feature type="compositionally biased region" description="Polar residues" evidence="1">
    <location>
        <begin position="207"/>
        <end position="219"/>
    </location>
</feature>
<feature type="region of interest" description="Disordered" evidence="1">
    <location>
        <begin position="23"/>
        <end position="60"/>
    </location>
</feature>
<feature type="compositionally biased region" description="Basic and acidic residues" evidence="1">
    <location>
        <begin position="45"/>
        <end position="54"/>
    </location>
</feature>
<organism evidence="2 3">
    <name type="scientific">Helicobacter canadensis MIT 98-5491</name>
    <dbReference type="NCBI Taxonomy" id="537970"/>
    <lineage>
        <taxon>Bacteria</taxon>
        <taxon>Pseudomonadati</taxon>
        <taxon>Campylobacterota</taxon>
        <taxon>Epsilonproteobacteria</taxon>
        <taxon>Campylobacterales</taxon>
        <taxon>Helicobacteraceae</taxon>
        <taxon>Helicobacter</taxon>
    </lineage>
</organism>
<protein>
    <recommendedName>
        <fullName evidence="4">SprA-related family protein</fullName>
    </recommendedName>
</protein>